<organism evidence="1 2">
    <name type="scientific">Nitrospira defluvii</name>
    <dbReference type="NCBI Taxonomy" id="330214"/>
    <lineage>
        <taxon>Bacteria</taxon>
        <taxon>Pseudomonadati</taxon>
        <taxon>Nitrospirota</taxon>
        <taxon>Nitrospiria</taxon>
        <taxon>Nitrospirales</taxon>
        <taxon>Nitrospiraceae</taxon>
        <taxon>Nitrospira</taxon>
    </lineage>
</organism>
<dbReference type="Gene3D" id="3.10.450.710">
    <property type="entry name" value="Tgt2/MlaC"/>
    <property type="match status" value="1"/>
</dbReference>
<reference evidence="1 2" key="1">
    <citation type="submission" date="2021-02" db="EMBL/GenBank/DDBJ databases">
        <authorList>
            <person name="Han P."/>
        </authorList>
    </citation>
    <scope>NUCLEOTIDE SEQUENCE [LARGE SCALE GENOMIC DNA]</scope>
    <source>
        <strain evidence="1">Candidatus Nitrospira sp. ZN2</strain>
    </source>
</reference>
<protein>
    <recommendedName>
        <fullName evidence="3">ABC transporter substrate-binding protein</fullName>
    </recommendedName>
</protein>
<dbReference type="InterPro" id="IPR042245">
    <property type="entry name" value="Tgt2/MlaC_sf"/>
</dbReference>
<evidence type="ECO:0000313" key="2">
    <source>
        <dbReference type="Proteomes" id="UP000675880"/>
    </source>
</evidence>
<gene>
    <name evidence="1" type="ORF">NSPZN2_50261</name>
</gene>
<name>A0ABN7M7Z7_9BACT</name>
<dbReference type="PANTHER" id="PTHR36573:SF1">
    <property type="entry name" value="INTERMEMBRANE PHOSPHOLIPID TRANSPORT SYSTEM BINDING PROTEIN MLAC"/>
    <property type="match status" value="1"/>
</dbReference>
<evidence type="ECO:0000313" key="1">
    <source>
        <dbReference type="EMBL" id="CAE6789236.1"/>
    </source>
</evidence>
<comment type="caution">
    <text evidence="1">The sequence shown here is derived from an EMBL/GenBank/DDBJ whole genome shotgun (WGS) entry which is preliminary data.</text>
</comment>
<dbReference type="Proteomes" id="UP000675880">
    <property type="component" value="Unassembled WGS sequence"/>
</dbReference>
<dbReference type="PANTHER" id="PTHR36573">
    <property type="entry name" value="INTERMEMBRANE PHOSPHOLIPID TRANSPORT SYSTEM BINDING PROTEIN MLAC"/>
    <property type="match status" value="1"/>
</dbReference>
<accession>A0ABN7M7Z7</accession>
<evidence type="ECO:0008006" key="3">
    <source>
        <dbReference type="Google" id="ProtNLM"/>
    </source>
</evidence>
<dbReference type="Pfam" id="PF05494">
    <property type="entry name" value="MlaC"/>
    <property type="match status" value="1"/>
</dbReference>
<sequence>MLLCVPAPGWAAQTPTATVQATINDVLYLLTELKETSRAGQRQWEIEQVVRRAFHYQDMAERALGEAGAQATAADRRQFIRLFVQVLRDDLTDRLRDYSAAQVVYLAEREEADGVQVLIAPAGPAIDTRMAFHLIAQNGSWLVDDVSIDGTSIVASYHLQFSRILREGSFLDLMEYLKLKAPVA</sequence>
<proteinExistence type="predicted"/>
<dbReference type="EMBL" id="CAJNBJ010000018">
    <property type="protein sequence ID" value="CAE6789236.1"/>
    <property type="molecule type" value="Genomic_DNA"/>
</dbReference>
<keyword evidence="2" id="KW-1185">Reference proteome</keyword>
<dbReference type="InterPro" id="IPR008869">
    <property type="entry name" value="MlaC/ttg2D"/>
</dbReference>